<proteinExistence type="predicted"/>
<dbReference type="GO" id="GO:0016036">
    <property type="term" value="P:cellular response to phosphate starvation"/>
    <property type="evidence" value="ECO:0007669"/>
    <property type="project" value="TreeGrafter"/>
</dbReference>
<comment type="catalytic activity">
    <reaction evidence="1">
        <text>ATP + protein L-histidine = ADP + protein N-phospho-L-histidine.</text>
        <dbReference type="EC" id="2.7.13.3"/>
    </reaction>
</comment>
<dbReference type="InterPro" id="IPR003661">
    <property type="entry name" value="HisK_dim/P_dom"/>
</dbReference>
<dbReference type="CDD" id="cd00082">
    <property type="entry name" value="HisKA"/>
    <property type="match status" value="1"/>
</dbReference>
<dbReference type="PANTHER" id="PTHR45453">
    <property type="entry name" value="PHOSPHATE REGULON SENSOR PROTEIN PHOR"/>
    <property type="match status" value="1"/>
</dbReference>
<dbReference type="Pfam" id="PF00512">
    <property type="entry name" value="HisKA"/>
    <property type="match status" value="1"/>
</dbReference>
<dbReference type="SUPFAM" id="SSF55874">
    <property type="entry name" value="ATPase domain of HSP90 chaperone/DNA topoisomerase II/histidine kinase"/>
    <property type="match status" value="1"/>
</dbReference>
<dbReference type="InterPro" id="IPR005467">
    <property type="entry name" value="His_kinase_dom"/>
</dbReference>
<keyword evidence="11" id="KW-1185">Reference proteome</keyword>
<dbReference type="InterPro" id="IPR003594">
    <property type="entry name" value="HATPase_dom"/>
</dbReference>
<dbReference type="SMART" id="SM00387">
    <property type="entry name" value="HATPase_c"/>
    <property type="match status" value="1"/>
</dbReference>
<evidence type="ECO:0000256" key="3">
    <source>
        <dbReference type="ARBA" id="ARBA00022553"/>
    </source>
</evidence>
<keyword evidence="7" id="KW-0175">Coiled coil</keyword>
<evidence type="ECO:0000259" key="9">
    <source>
        <dbReference type="PROSITE" id="PS50109"/>
    </source>
</evidence>
<name>A0AAN4VWD3_9BACT</name>
<protein>
    <recommendedName>
        <fullName evidence="2">histidine kinase</fullName>
        <ecNumber evidence="2">2.7.13.3</ecNumber>
    </recommendedName>
</protein>
<evidence type="ECO:0000313" key="10">
    <source>
        <dbReference type="EMBL" id="GJM59510.1"/>
    </source>
</evidence>
<comment type="caution">
    <text evidence="10">The sequence shown here is derived from an EMBL/GenBank/DDBJ whole genome shotgun (WGS) entry which is preliminary data.</text>
</comment>
<gene>
    <name evidence="10" type="ORF">PEDI_00620</name>
</gene>
<dbReference type="Pfam" id="PF02518">
    <property type="entry name" value="HATPase_c"/>
    <property type="match status" value="1"/>
</dbReference>
<dbReference type="PRINTS" id="PR00344">
    <property type="entry name" value="BCTRLSENSOR"/>
</dbReference>
<dbReference type="PROSITE" id="PS50109">
    <property type="entry name" value="HIS_KIN"/>
    <property type="match status" value="1"/>
</dbReference>
<keyword evidence="6" id="KW-0902">Two-component regulatory system</keyword>
<dbReference type="Proteomes" id="UP001310022">
    <property type="component" value="Unassembled WGS sequence"/>
</dbReference>
<organism evidence="10 11">
    <name type="scientific">Persicobacter diffluens</name>
    <dbReference type="NCBI Taxonomy" id="981"/>
    <lineage>
        <taxon>Bacteria</taxon>
        <taxon>Pseudomonadati</taxon>
        <taxon>Bacteroidota</taxon>
        <taxon>Cytophagia</taxon>
        <taxon>Cytophagales</taxon>
        <taxon>Persicobacteraceae</taxon>
        <taxon>Persicobacter</taxon>
    </lineage>
</organism>
<dbReference type="Gene3D" id="3.30.565.10">
    <property type="entry name" value="Histidine kinase-like ATPase, C-terminal domain"/>
    <property type="match status" value="1"/>
</dbReference>
<reference evidence="10 11" key="1">
    <citation type="submission" date="2021-12" db="EMBL/GenBank/DDBJ databases">
        <title>Genome sequencing of bacteria with rrn-lacking chromosome and rrn-plasmid.</title>
        <authorList>
            <person name="Anda M."/>
            <person name="Iwasaki W."/>
        </authorList>
    </citation>
    <scope>NUCLEOTIDE SEQUENCE [LARGE SCALE GENOMIC DNA]</scope>
    <source>
        <strain evidence="10 11">NBRC 15940</strain>
    </source>
</reference>
<dbReference type="GO" id="GO:0004721">
    <property type="term" value="F:phosphoprotein phosphatase activity"/>
    <property type="evidence" value="ECO:0007669"/>
    <property type="project" value="TreeGrafter"/>
</dbReference>
<evidence type="ECO:0000256" key="2">
    <source>
        <dbReference type="ARBA" id="ARBA00012438"/>
    </source>
</evidence>
<feature type="transmembrane region" description="Helical" evidence="8">
    <location>
        <begin position="6"/>
        <end position="28"/>
    </location>
</feature>
<keyword evidence="8" id="KW-0812">Transmembrane</keyword>
<keyword evidence="3" id="KW-0597">Phosphoprotein</keyword>
<dbReference type="PANTHER" id="PTHR45453:SF1">
    <property type="entry name" value="PHOSPHATE REGULON SENSOR PROTEIN PHOR"/>
    <property type="match status" value="1"/>
</dbReference>
<keyword evidence="8" id="KW-1133">Transmembrane helix</keyword>
<dbReference type="InterPro" id="IPR036097">
    <property type="entry name" value="HisK_dim/P_sf"/>
</dbReference>
<dbReference type="SUPFAM" id="SSF47384">
    <property type="entry name" value="Homodimeric domain of signal transducing histidine kinase"/>
    <property type="match status" value="1"/>
</dbReference>
<keyword evidence="4" id="KW-0808">Transferase</keyword>
<evidence type="ECO:0000256" key="4">
    <source>
        <dbReference type="ARBA" id="ARBA00022679"/>
    </source>
</evidence>
<dbReference type="EMBL" id="BQKE01000001">
    <property type="protein sequence ID" value="GJM59510.1"/>
    <property type="molecule type" value="Genomic_DNA"/>
</dbReference>
<sequence length="582" mass="66305">MNKRNLNIVILIMCLSTLGLLAFQLYWVGNAMKVNEERFNQDVHLALNAVAANLEQQEVLHRVQKQQEVLVDTDFFYWVNQQSPGGRHAFQNGFFQNPLQARLNAMNSFEQQMAAVEQEMQQMMLDVNIDVGAFPKGAQQFDFSFSAESSNGPDGHFAFQVISGDSLLEFHEPAMKSGDQIVIQYPSPQLKKNGWKKTWPELKEKALEEQKKKMEERTKMVQRIVDQMFAAPRTVAQRLNKNMLDSLLSAELSRRGMNINFHYAVMQDDQFLMNNMEPGQLQNLKQTDFKTILYPNDFFSSNTKLLLDFPEKKRFLIGQVGVAMGSSLLLVLMMILCFAYAVHIILRQKKLSVMKNDFVNNMTHEFKTPIATVSLACEALADPDMRTSPTIVDRYLGIIRNENKRLGQQVEKVLQVARMDRERMKVKWETVDVAEILRQSAEHIALQVEKRGGKVICELKAERTVIRTDRVHLSNIVENLLDNANKYSPEAPWISLSLSQEENGLRITVQDHGCGMNKEHLSNIFDKFYRIPTGNVHNVKGFGLGLSYVKSAVDALGAQIEVNSQLGKGSTFSLFLPYGTER</sequence>
<dbReference type="GO" id="GO:0000155">
    <property type="term" value="F:phosphorelay sensor kinase activity"/>
    <property type="evidence" value="ECO:0007669"/>
    <property type="project" value="InterPro"/>
</dbReference>
<dbReference type="InterPro" id="IPR050351">
    <property type="entry name" value="BphY/WalK/GraS-like"/>
</dbReference>
<accession>A0AAN4VWD3</accession>
<evidence type="ECO:0000256" key="5">
    <source>
        <dbReference type="ARBA" id="ARBA00022777"/>
    </source>
</evidence>
<evidence type="ECO:0000256" key="1">
    <source>
        <dbReference type="ARBA" id="ARBA00000085"/>
    </source>
</evidence>
<evidence type="ECO:0000256" key="8">
    <source>
        <dbReference type="SAM" id="Phobius"/>
    </source>
</evidence>
<keyword evidence="5" id="KW-0418">Kinase</keyword>
<evidence type="ECO:0000256" key="6">
    <source>
        <dbReference type="ARBA" id="ARBA00023012"/>
    </source>
</evidence>
<dbReference type="RefSeq" id="WP_338235550.1">
    <property type="nucleotide sequence ID" value="NZ_BQKE01000001.1"/>
</dbReference>
<dbReference type="InterPro" id="IPR004358">
    <property type="entry name" value="Sig_transdc_His_kin-like_C"/>
</dbReference>
<evidence type="ECO:0000256" key="7">
    <source>
        <dbReference type="SAM" id="Coils"/>
    </source>
</evidence>
<evidence type="ECO:0000313" key="11">
    <source>
        <dbReference type="Proteomes" id="UP001310022"/>
    </source>
</evidence>
<dbReference type="GO" id="GO:0005886">
    <property type="term" value="C:plasma membrane"/>
    <property type="evidence" value="ECO:0007669"/>
    <property type="project" value="TreeGrafter"/>
</dbReference>
<dbReference type="Gene3D" id="1.10.287.130">
    <property type="match status" value="1"/>
</dbReference>
<keyword evidence="8" id="KW-0472">Membrane</keyword>
<dbReference type="SMART" id="SM00388">
    <property type="entry name" value="HisKA"/>
    <property type="match status" value="1"/>
</dbReference>
<dbReference type="EC" id="2.7.13.3" evidence="2"/>
<dbReference type="InterPro" id="IPR036890">
    <property type="entry name" value="HATPase_C_sf"/>
</dbReference>
<feature type="transmembrane region" description="Helical" evidence="8">
    <location>
        <begin position="322"/>
        <end position="346"/>
    </location>
</feature>
<feature type="domain" description="Histidine kinase" evidence="9">
    <location>
        <begin position="361"/>
        <end position="580"/>
    </location>
</feature>
<dbReference type="FunFam" id="3.30.565.10:FF:000006">
    <property type="entry name" value="Sensor histidine kinase WalK"/>
    <property type="match status" value="1"/>
</dbReference>
<feature type="coiled-coil region" evidence="7">
    <location>
        <begin position="99"/>
        <end position="126"/>
    </location>
</feature>
<dbReference type="AlphaFoldDB" id="A0AAN4VWD3"/>